<evidence type="ECO:0000313" key="2">
    <source>
        <dbReference type="EMBL" id="KAF2078474.1"/>
    </source>
</evidence>
<dbReference type="OrthoDB" id="10290201at2759"/>
<dbReference type="Gene3D" id="3.80.10.10">
    <property type="entry name" value="Ribonuclease Inhibitor"/>
    <property type="match status" value="1"/>
</dbReference>
<dbReference type="Pfam" id="PF05725">
    <property type="entry name" value="FNIP"/>
    <property type="match status" value="1"/>
</dbReference>
<keyword evidence="3" id="KW-1185">Reference proteome</keyword>
<protein>
    <recommendedName>
        <fullName evidence="4">FNIP repeat-containing protein</fullName>
    </recommendedName>
</protein>
<evidence type="ECO:0000256" key="1">
    <source>
        <dbReference type="ARBA" id="ARBA00022737"/>
    </source>
</evidence>
<proteinExistence type="predicted"/>
<sequence>MNSFFYIFRNLYLRPLIRNNVFKDTIIDIPSLEYLNDNHQYLSVFSNDDKLKYNINIRLIFTKNNTSQLDQFRNNRHKHLINEIELQISGLEVIDFSIVHDQVHRFSFYLEEKTKRINGKLPDSIIELNIGANPISNFVCLPLEEILLDLPKNLQILKLSDRFKLSSCSTSKIQLPNSIIALDYRSKSADLDRFITTPPNKVLKGACLKVLNDGDFHWVQDKQWLDSLYIEMEVPSQIPAHIKKINFFTSSFGSVDAVIELLPSQLEWLDASRLTSHLNIPIQNLFIQYLPSLKHLNLMKWPFDKALFPETLESLKIFGFNNVLYPGALPPNLKTLDLSKFNQQLEIGSLPNSVTNLSLDSYNQPLRAFVLPTQLKRLSLFNFTNNIEPNSLPLSLKRLYLNNFDGSFEHLGKLHNLRELSVFTINQSMVDALANTKKIKINFKTIQGNTTLANTSITDLSLENSNRDISIIPRYFLPLCVGKLELTNLDIRSIDTIPPSCVYFKYTYKQLNTDLIPKSIKNIYLQAQHPILFKYTK</sequence>
<evidence type="ECO:0008006" key="4">
    <source>
        <dbReference type="Google" id="ProtNLM"/>
    </source>
</evidence>
<dbReference type="PANTHER" id="PTHR32134:SF92">
    <property type="entry name" value="FNIP REPEAT-CONTAINING PROTEIN"/>
    <property type="match status" value="1"/>
</dbReference>
<dbReference type="EMBL" id="AJWJ01000004">
    <property type="protein sequence ID" value="KAF2078474.1"/>
    <property type="molecule type" value="Genomic_DNA"/>
</dbReference>
<reference evidence="2" key="1">
    <citation type="submission" date="2020-01" db="EMBL/GenBank/DDBJ databases">
        <title>Development of genomics and gene disruption for Polysphondylium violaceum indicates a role for the polyketide synthase stlB in stalk morphogenesis.</title>
        <authorList>
            <person name="Narita B."/>
            <person name="Kawabe Y."/>
            <person name="Kin K."/>
            <person name="Saito T."/>
            <person name="Gibbs R."/>
            <person name="Kuspa A."/>
            <person name="Muzny D."/>
            <person name="Queller D."/>
            <person name="Richards S."/>
            <person name="Strassman J."/>
            <person name="Sucgang R."/>
            <person name="Worley K."/>
            <person name="Schaap P."/>
        </authorList>
    </citation>
    <scope>NUCLEOTIDE SEQUENCE</scope>
    <source>
        <strain evidence="2">QSvi11</strain>
    </source>
</reference>
<dbReference type="SUPFAM" id="SSF52058">
    <property type="entry name" value="L domain-like"/>
    <property type="match status" value="1"/>
</dbReference>
<gene>
    <name evidence="2" type="ORF">CYY_000224</name>
</gene>
<dbReference type="PANTHER" id="PTHR32134">
    <property type="entry name" value="FNIP REPEAT-CONTAINING PROTEIN"/>
    <property type="match status" value="1"/>
</dbReference>
<accession>A0A8J4Q555</accession>
<dbReference type="Proteomes" id="UP000695562">
    <property type="component" value="Unassembled WGS sequence"/>
</dbReference>
<keyword evidence="1" id="KW-0677">Repeat</keyword>
<evidence type="ECO:0000313" key="3">
    <source>
        <dbReference type="Proteomes" id="UP000695562"/>
    </source>
</evidence>
<dbReference type="AlphaFoldDB" id="A0A8J4Q555"/>
<organism evidence="2 3">
    <name type="scientific">Polysphondylium violaceum</name>
    <dbReference type="NCBI Taxonomy" id="133409"/>
    <lineage>
        <taxon>Eukaryota</taxon>
        <taxon>Amoebozoa</taxon>
        <taxon>Evosea</taxon>
        <taxon>Eumycetozoa</taxon>
        <taxon>Dictyostelia</taxon>
        <taxon>Dictyosteliales</taxon>
        <taxon>Dictyosteliaceae</taxon>
        <taxon>Polysphondylium</taxon>
    </lineage>
</organism>
<dbReference type="InterPro" id="IPR032675">
    <property type="entry name" value="LRR_dom_sf"/>
</dbReference>
<comment type="caution">
    <text evidence="2">The sequence shown here is derived from an EMBL/GenBank/DDBJ whole genome shotgun (WGS) entry which is preliminary data.</text>
</comment>
<dbReference type="InterPro" id="IPR051251">
    <property type="entry name" value="STK_FNIP-Repeat"/>
</dbReference>
<name>A0A8J4Q555_9MYCE</name>
<dbReference type="InterPro" id="IPR008615">
    <property type="entry name" value="FNIP"/>
</dbReference>